<name>A0A426Z8S1_ENSVE</name>
<proteinExistence type="predicted"/>
<comment type="caution">
    <text evidence="1">The sequence shown here is derived from an EMBL/GenBank/DDBJ whole genome shotgun (WGS) entry which is preliminary data.</text>
</comment>
<accession>A0A426Z8S1</accession>
<dbReference type="Proteomes" id="UP000287651">
    <property type="component" value="Unassembled WGS sequence"/>
</dbReference>
<evidence type="ECO:0000313" key="2">
    <source>
        <dbReference type="Proteomes" id="UP000287651"/>
    </source>
</evidence>
<dbReference type="EMBL" id="AMZH03007827">
    <property type="protein sequence ID" value="RRT60351.1"/>
    <property type="molecule type" value="Genomic_DNA"/>
</dbReference>
<gene>
    <name evidence="1" type="ORF">B296_00017926</name>
</gene>
<reference evidence="1 2" key="1">
    <citation type="journal article" date="2014" name="Agronomy (Basel)">
        <title>A Draft Genome Sequence for Ensete ventricosum, the Drought-Tolerant Tree Against Hunger.</title>
        <authorList>
            <person name="Harrison J."/>
            <person name="Moore K.A."/>
            <person name="Paszkiewicz K."/>
            <person name="Jones T."/>
            <person name="Grant M."/>
            <person name="Ambacheew D."/>
            <person name="Muzemil S."/>
            <person name="Studholme D.J."/>
        </authorList>
    </citation>
    <scope>NUCLEOTIDE SEQUENCE [LARGE SCALE GENOMIC DNA]</scope>
</reference>
<protein>
    <submittedName>
        <fullName evidence="1">Uncharacterized protein</fullName>
    </submittedName>
</protein>
<organism evidence="1 2">
    <name type="scientific">Ensete ventricosum</name>
    <name type="common">Abyssinian banana</name>
    <name type="synonym">Musa ensete</name>
    <dbReference type="NCBI Taxonomy" id="4639"/>
    <lineage>
        <taxon>Eukaryota</taxon>
        <taxon>Viridiplantae</taxon>
        <taxon>Streptophyta</taxon>
        <taxon>Embryophyta</taxon>
        <taxon>Tracheophyta</taxon>
        <taxon>Spermatophyta</taxon>
        <taxon>Magnoliopsida</taxon>
        <taxon>Liliopsida</taxon>
        <taxon>Zingiberales</taxon>
        <taxon>Musaceae</taxon>
        <taxon>Ensete</taxon>
    </lineage>
</organism>
<sequence length="83" mass="9245">MVYPPILGDSAAQFPGYGRFTHRPWAVYPSAAASRCPISKSYGLLPVISRRVPSEFLDPFGESPSELPTRFHRIVRTRPDAQA</sequence>
<evidence type="ECO:0000313" key="1">
    <source>
        <dbReference type="EMBL" id="RRT60351.1"/>
    </source>
</evidence>
<dbReference type="AlphaFoldDB" id="A0A426Z8S1"/>